<feature type="coiled-coil region" evidence="1">
    <location>
        <begin position="57"/>
        <end position="91"/>
    </location>
</feature>
<dbReference type="EMBL" id="LR899011">
    <property type="protein sequence ID" value="CAD7083678.1"/>
    <property type="molecule type" value="Genomic_DNA"/>
</dbReference>
<accession>A0A7R8UMY7</accession>
<dbReference type="AlphaFoldDB" id="A0A7R8UMY7"/>
<reference evidence="2 3" key="1">
    <citation type="submission" date="2020-11" db="EMBL/GenBank/DDBJ databases">
        <authorList>
            <person name="Wallbank WR R."/>
            <person name="Pardo Diaz C."/>
            <person name="Kozak K."/>
            <person name="Martin S."/>
            <person name="Jiggins C."/>
            <person name="Moest M."/>
            <person name="Warren A I."/>
            <person name="Generalovic N T."/>
            <person name="Byers J.R.P. K."/>
            <person name="Montejo-Kovacevich G."/>
            <person name="Yen C E."/>
        </authorList>
    </citation>
    <scope>NUCLEOTIDE SEQUENCE [LARGE SCALE GENOMIC DNA]</scope>
</reference>
<keyword evidence="3" id="KW-1185">Reference proteome</keyword>
<evidence type="ECO:0000256" key="1">
    <source>
        <dbReference type="SAM" id="Coils"/>
    </source>
</evidence>
<name>A0A7R8UMY7_HERIL</name>
<evidence type="ECO:0000313" key="2">
    <source>
        <dbReference type="EMBL" id="CAD7083678.1"/>
    </source>
</evidence>
<dbReference type="InterPro" id="IPR022048">
    <property type="entry name" value="Envelope_fusion-like"/>
</dbReference>
<keyword evidence="1" id="KW-0175">Coiled coil</keyword>
<sequence>MKRGAFNIIGTVANSLFGVLDSNYATEMSEKINDIDQNENWFMSLLKNHTSILDATINIMKENQETIDQRCKALEEKLEEVVNQGNNVTDALYQFQLQQLFLSWSIYSMVLMGSIERTQTAILDMMSETHQGQISYLLLSPHQFHQEATK</sequence>
<proteinExistence type="predicted"/>
<organism evidence="2 3">
    <name type="scientific">Hermetia illucens</name>
    <name type="common">Black soldier fly</name>
    <dbReference type="NCBI Taxonomy" id="343691"/>
    <lineage>
        <taxon>Eukaryota</taxon>
        <taxon>Metazoa</taxon>
        <taxon>Ecdysozoa</taxon>
        <taxon>Arthropoda</taxon>
        <taxon>Hexapoda</taxon>
        <taxon>Insecta</taxon>
        <taxon>Pterygota</taxon>
        <taxon>Neoptera</taxon>
        <taxon>Endopterygota</taxon>
        <taxon>Diptera</taxon>
        <taxon>Brachycera</taxon>
        <taxon>Stratiomyomorpha</taxon>
        <taxon>Stratiomyidae</taxon>
        <taxon>Hermetiinae</taxon>
        <taxon>Hermetia</taxon>
    </lineage>
</organism>
<gene>
    <name evidence="2" type="ORF">HERILL_LOCUS6620</name>
</gene>
<evidence type="ECO:0000313" key="3">
    <source>
        <dbReference type="Proteomes" id="UP000594454"/>
    </source>
</evidence>
<dbReference type="OrthoDB" id="8061707at2759"/>
<dbReference type="Proteomes" id="UP000594454">
    <property type="component" value="Chromosome 3"/>
</dbReference>
<protein>
    <submittedName>
        <fullName evidence="2">Uncharacterized protein</fullName>
    </submittedName>
</protein>
<dbReference type="Pfam" id="PF12259">
    <property type="entry name" value="Baculo_F"/>
    <property type="match status" value="1"/>
</dbReference>
<dbReference type="InParanoid" id="A0A7R8UMY7"/>